<name>A0A2R6ALT1_9ARCH</name>
<organism evidence="2 3">
    <name type="scientific">Candidatus Marsarchaeota G2 archaeon OSP_D</name>
    <dbReference type="NCBI Taxonomy" id="1978157"/>
    <lineage>
        <taxon>Archaea</taxon>
        <taxon>Candidatus Marsarchaeota</taxon>
        <taxon>Candidatus Marsarchaeota group 2</taxon>
    </lineage>
</organism>
<evidence type="ECO:0008006" key="4">
    <source>
        <dbReference type="Google" id="ProtNLM"/>
    </source>
</evidence>
<keyword evidence="1" id="KW-1133">Transmembrane helix</keyword>
<feature type="transmembrane region" description="Helical" evidence="1">
    <location>
        <begin position="97"/>
        <end position="120"/>
    </location>
</feature>
<evidence type="ECO:0000313" key="2">
    <source>
        <dbReference type="EMBL" id="PSN87301.1"/>
    </source>
</evidence>
<accession>A0A2R6ALT1</accession>
<comment type="caution">
    <text evidence="2">The sequence shown here is derived from an EMBL/GenBank/DDBJ whole genome shotgun (WGS) entry which is preliminary data.</text>
</comment>
<protein>
    <recommendedName>
        <fullName evidence="4">NarG-like domain-containing protein</fullName>
    </recommendedName>
</protein>
<keyword evidence="1" id="KW-0812">Transmembrane</keyword>
<dbReference type="AlphaFoldDB" id="A0A2R6ALT1"/>
<proteinExistence type="predicted"/>
<feature type="transmembrane region" description="Helical" evidence="1">
    <location>
        <begin position="198"/>
        <end position="220"/>
    </location>
</feature>
<dbReference type="EMBL" id="NEXE01000171">
    <property type="protein sequence ID" value="PSN87301.1"/>
    <property type="molecule type" value="Genomic_DNA"/>
</dbReference>
<reference evidence="2 3" key="1">
    <citation type="submission" date="2017-04" db="EMBL/GenBank/DDBJ databases">
        <title>Novel microbial lineages endemic to geothermal iron-oxide mats fill important gaps in the evolutionary history of Archaea.</title>
        <authorList>
            <person name="Jay Z.J."/>
            <person name="Beam J.P."/>
            <person name="Dlakic M."/>
            <person name="Rusch D.B."/>
            <person name="Kozubal M.A."/>
            <person name="Inskeep W.P."/>
        </authorList>
    </citation>
    <scope>NUCLEOTIDE SEQUENCE [LARGE SCALE GENOMIC DNA]</scope>
    <source>
        <strain evidence="2">OSP_D</strain>
    </source>
</reference>
<gene>
    <name evidence="2" type="ORF">B9Q03_10805</name>
</gene>
<feature type="transmembrane region" description="Helical" evidence="1">
    <location>
        <begin position="168"/>
        <end position="186"/>
    </location>
</feature>
<feature type="transmembrane region" description="Helical" evidence="1">
    <location>
        <begin position="6"/>
        <end position="31"/>
    </location>
</feature>
<dbReference type="InterPro" id="IPR036197">
    <property type="entry name" value="NarG-like_sf"/>
</dbReference>
<keyword evidence="1" id="KW-0472">Membrane</keyword>
<dbReference type="Proteomes" id="UP000240322">
    <property type="component" value="Unassembled WGS sequence"/>
</dbReference>
<dbReference type="SUPFAM" id="SSF103501">
    <property type="entry name" value="Respiratory nitrate reductase 1 gamma chain"/>
    <property type="match status" value="1"/>
</dbReference>
<evidence type="ECO:0000313" key="3">
    <source>
        <dbReference type="Proteomes" id="UP000240322"/>
    </source>
</evidence>
<evidence type="ECO:0000256" key="1">
    <source>
        <dbReference type="SAM" id="Phobius"/>
    </source>
</evidence>
<feature type="transmembrane region" description="Helical" evidence="1">
    <location>
        <begin position="126"/>
        <end position="147"/>
    </location>
</feature>
<sequence>MSAAYGFLAGYSFAVAAYVVLLTCLSGLLMFARTRSWGVSFTPIDLLSTLLDASRRREGGFRSTLMVVADSAYQNIFRLRRAGAWCNEAVHVEGRALVLYGSIGLLLASILGFISAHTGVILLTDVLLGVESASGLVFAAGGFILVFRRARATNIRAVTHLDTWVLHSLIILFGVASALSSVYGLVNPTAVASAPHILTLVVLGVLLLYAPFSELTFLIWKGALITLKGIRGEAQRAESSVDSRGTTLGGQH</sequence>